<evidence type="ECO:0000256" key="1">
    <source>
        <dbReference type="ARBA" id="ARBA00004651"/>
    </source>
</evidence>
<keyword evidence="5 6" id="KW-0472">Membrane</keyword>
<feature type="transmembrane region" description="Helical" evidence="6">
    <location>
        <begin position="147"/>
        <end position="168"/>
    </location>
</feature>
<evidence type="ECO:0000256" key="6">
    <source>
        <dbReference type="SAM" id="Phobius"/>
    </source>
</evidence>
<gene>
    <name evidence="7" type="ORF">AVDCRST_MAG04-1091</name>
</gene>
<evidence type="ECO:0000256" key="3">
    <source>
        <dbReference type="ARBA" id="ARBA00022692"/>
    </source>
</evidence>
<organism evidence="7">
    <name type="scientific">uncultured Acetobacteraceae bacterium</name>
    <dbReference type="NCBI Taxonomy" id="169975"/>
    <lineage>
        <taxon>Bacteria</taxon>
        <taxon>Pseudomonadati</taxon>
        <taxon>Pseudomonadota</taxon>
        <taxon>Alphaproteobacteria</taxon>
        <taxon>Acetobacterales</taxon>
        <taxon>Acetobacteraceae</taxon>
        <taxon>environmental samples</taxon>
    </lineage>
</organism>
<accession>A0A6J4HQ23</accession>
<evidence type="ECO:0000313" key="7">
    <source>
        <dbReference type="EMBL" id="CAA9230306.1"/>
    </source>
</evidence>
<evidence type="ECO:0000256" key="4">
    <source>
        <dbReference type="ARBA" id="ARBA00022989"/>
    </source>
</evidence>
<dbReference type="GO" id="GO:0005886">
    <property type="term" value="C:plasma membrane"/>
    <property type="evidence" value="ECO:0007669"/>
    <property type="project" value="UniProtKB-SubCell"/>
</dbReference>
<dbReference type="PANTHER" id="PTHR40277">
    <property type="entry name" value="BLL5419 PROTEIN"/>
    <property type="match status" value="1"/>
</dbReference>
<name>A0A6J4HQ23_9PROT</name>
<keyword evidence="3 6" id="KW-0812">Transmembrane</keyword>
<dbReference type="EMBL" id="CADCTL010000081">
    <property type="protein sequence ID" value="CAA9230306.1"/>
    <property type="molecule type" value="Genomic_DNA"/>
</dbReference>
<keyword evidence="4 6" id="KW-1133">Transmembrane helix</keyword>
<sequence>MTWSALITLVVGLAAVAFLVAANEPAEIFGLLGAAGWGMLAVLALRPPQILFAALGWAPLIYGPGRPGWAALVRMRWIRDSVNALLPVAQVGGEFVRVQLLVRRGIGAVPATASVAVDLATELAAQSAFAAIGVAVLLRLPHQGQAAAGWAIAATAACGAMALGFLAAQRWGLFRLVERLLPKLTGRAAGRAGMAGLHEAVLRLHRAPRRLWSSGAAHLASWLLGTLETWAALRVLGVEAGPAEALVVESLGQLARSLGFMVPGAFGVQEGGFVLACGLFGIPPEQAVAFALIRRVRDISFALPGLVAWRWGAMTDARTRVATDAAIAGRPPPR</sequence>
<reference evidence="7" key="1">
    <citation type="submission" date="2020-02" db="EMBL/GenBank/DDBJ databases">
        <authorList>
            <person name="Meier V. D."/>
        </authorList>
    </citation>
    <scope>NUCLEOTIDE SEQUENCE</scope>
    <source>
        <strain evidence="7">AVDCRST_MAG04</strain>
    </source>
</reference>
<evidence type="ECO:0000256" key="2">
    <source>
        <dbReference type="ARBA" id="ARBA00022475"/>
    </source>
</evidence>
<dbReference type="Pfam" id="PF03706">
    <property type="entry name" value="LPG_synthase_TM"/>
    <property type="match status" value="1"/>
</dbReference>
<comment type="subcellular location">
    <subcellularLocation>
        <location evidence="1">Cell membrane</location>
        <topology evidence="1">Multi-pass membrane protein</topology>
    </subcellularLocation>
</comment>
<evidence type="ECO:0000256" key="5">
    <source>
        <dbReference type="ARBA" id="ARBA00023136"/>
    </source>
</evidence>
<protein>
    <submittedName>
        <fullName evidence="7">Uncharacterized protein</fullName>
    </submittedName>
</protein>
<dbReference type="PANTHER" id="PTHR40277:SF1">
    <property type="entry name" value="BLL5419 PROTEIN"/>
    <property type="match status" value="1"/>
</dbReference>
<dbReference type="InterPro" id="IPR022791">
    <property type="entry name" value="L-PG_synthase/AglD"/>
</dbReference>
<dbReference type="NCBIfam" id="TIGR03476">
    <property type="entry name" value="HpnL"/>
    <property type="match status" value="1"/>
</dbReference>
<proteinExistence type="predicted"/>
<dbReference type="AlphaFoldDB" id="A0A6J4HQ23"/>
<keyword evidence="2" id="KW-1003">Cell membrane</keyword>